<dbReference type="AlphaFoldDB" id="R7SC65"/>
<accession>R7SC65</accession>
<gene>
    <name evidence="1" type="ORF">CONPUDRAFT_68470</name>
</gene>
<dbReference type="RefSeq" id="XP_007776082.1">
    <property type="nucleotide sequence ID" value="XM_007777892.1"/>
</dbReference>
<reference evidence="2" key="1">
    <citation type="journal article" date="2012" name="Science">
        <title>The Paleozoic origin of enzymatic lignin decomposition reconstructed from 31 fungal genomes.</title>
        <authorList>
            <person name="Floudas D."/>
            <person name="Binder M."/>
            <person name="Riley R."/>
            <person name="Barry K."/>
            <person name="Blanchette R.A."/>
            <person name="Henrissat B."/>
            <person name="Martinez A.T."/>
            <person name="Otillar R."/>
            <person name="Spatafora J.W."/>
            <person name="Yadav J.S."/>
            <person name="Aerts A."/>
            <person name="Benoit I."/>
            <person name="Boyd A."/>
            <person name="Carlson A."/>
            <person name="Copeland A."/>
            <person name="Coutinho P.M."/>
            <person name="de Vries R.P."/>
            <person name="Ferreira P."/>
            <person name="Findley K."/>
            <person name="Foster B."/>
            <person name="Gaskell J."/>
            <person name="Glotzer D."/>
            <person name="Gorecki P."/>
            <person name="Heitman J."/>
            <person name="Hesse C."/>
            <person name="Hori C."/>
            <person name="Igarashi K."/>
            <person name="Jurgens J.A."/>
            <person name="Kallen N."/>
            <person name="Kersten P."/>
            <person name="Kohler A."/>
            <person name="Kuees U."/>
            <person name="Kumar T.K.A."/>
            <person name="Kuo A."/>
            <person name="LaButti K."/>
            <person name="Larrondo L.F."/>
            <person name="Lindquist E."/>
            <person name="Ling A."/>
            <person name="Lombard V."/>
            <person name="Lucas S."/>
            <person name="Lundell T."/>
            <person name="Martin R."/>
            <person name="McLaughlin D.J."/>
            <person name="Morgenstern I."/>
            <person name="Morin E."/>
            <person name="Murat C."/>
            <person name="Nagy L.G."/>
            <person name="Nolan M."/>
            <person name="Ohm R.A."/>
            <person name="Patyshakuliyeva A."/>
            <person name="Rokas A."/>
            <person name="Ruiz-Duenas F.J."/>
            <person name="Sabat G."/>
            <person name="Salamov A."/>
            <person name="Samejima M."/>
            <person name="Schmutz J."/>
            <person name="Slot J.C."/>
            <person name="St John F."/>
            <person name="Stenlid J."/>
            <person name="Sun H."/>
            <person name="Sun S."/>
            <person name="Syed K."/>
            <person name="Tsang A."/>
            <person name="Wiebenga A."/>
            <person name="Young D."/>
            <person name="Pisabarro A."/>
            <person name="Eastwood D.C."/>
            <person name="Martin F."/>
            <person name="Cullen D."/>
            <person name="Grigoriev I.V."/>
            <person name="Hibbett D.S."/>
        </authorList>
    </citation>
    <scope>NUCLEOTIDE SEQUENCE [LARGE SCALE GENOMIC DNA]</scope>
    <source>
        <strain evidence="2">RWD-64-598 SS2</strain>
    </source>
</reference>
<dbReference type="KEGG" id="cput:CONPUDRAFT_68470"/>
<dbReference type="GeneID" id="19208653"/>
<sequence>SADRPGMALLTGLVGHHGKFSCHLYCGVIGQHIPDTSHYYPVLQRPTKPAIYSKAGCDHNTIDINHLPSPGAGEYWGNLTHVLASCTQQEFAARQQETGIRKLGIFMGMPQSLPPPFGWGCDIMHLTAINVRDLLIPLWQGTHSTKDDDHPSCWGWAALADSDTW</sequence>
<organism evidence="1 2">
    <name type="scientific">Coniophora puteana (strain RWD-64-598)</name>
    <name type="common">Brown rot fungus</name>
    <dbReference type="NCBI Taxonomy" id="741705"/>
    <lineage>
        <taxon>Eukaryota</taxon>
        <taxon>Fungi</taxon>
        <taxon>Dikarya</taxon>
        <taxon>Basidiomycota</taxon>
        <taxon>Agaricomycotina</taxon>
        <taxon>Agaricomycetes</taxon>
        <taxon>Agaricomycetidae</taxon>
        <taxon>Boletales</taxon>
        <taxon>Coniophorineae</taxon>
        <taxon>Coniophoraceae</taxon>
        <taxon>Coniophora</taxon>
    </lineage>
</organism>
<dbReference type="OrthoDB" id="2669721at2759"/>
<protein>
    <submittedName>
        <fullName evidence="1">Uncharacterized protein</fullName>
    </submittedName>
</protein>
<dbReference type="Proteomes" id="UP000053558">
    <property type="component" value="Unassembled WGS sequence"/>
</dbReference>
<evidence type="ECO:0000313" key="2">
    <source>
        <dbReference type="Proteomes" id="UP000053558"/>
    </source>
</evidence>
<evidence type="ECO:0000313" key="1">
    <source>
        <dbReference type="EMBL" id="EIW73743.1"/>
    </source>
</evidence>
<keyword evidence="2" id="KW-1185">Reference proteome</keyword>
<dbReference type="OMA" id="HNTIDIN"/>
<dbReference type="EMBL" id="JH711735">
    <property type="protein sequence ID" value="EIW73743.1"/>
    <property type="molecule type" value="Genomic_DNA"/>
</dbReference>
<name>R7SC65_CONPW</name>
<proteinExistence type="predicted"/>
<feature type="non-terminal residue" evidence="1">
    <location>
        <position position="1"/>
    </location>
</feature>